<evidence type="ECO:0000256" key="4">
    <source>
        <dbReference type="ARBA" id="ARBA00022692"/>
    </source>
</evidence>
<feature type="transmembrane region" description="Helical" evidence="8">
    <location>
        <begin position="341"/>
        <end position="364"/>
    </location>
</feature>
<evidence type="ECO:0000256" key="3">
    <source>
        <dbReference type="ARBA" id="ARBA00022475"/>
    </source>
</evidence>
<evidence type="ECO:0000256" key="6">
    <source>
        <dbReference type="ARBA" id="ARBA00023136"/>
    </source>
</evidence>
<evidence type="ECO:0000313" key="9">
    <source>
        <dbReference type="EMBL" id="CAE0408409.1"/>
    </source>
</evidence>
<keyword evidence="3" id="KW-1003">Cell membrane</keyword>
<feature type="transmembrane region" description="Helical" evidence="8">
    <location>
        <begin position="292"/>
        <end position="310"/>
    </location>
</feature>
<evidence type="ECO:0000256" key="2">
    <source>
        <dbReference type="ARBA" id="ARBA00022448"/>
    </source>
</evidence>
<keyword evidence="6 8" id="KW-0472">Membrane</keyword>
<feature type="transmembrane region" description="Helical" evidence="8">
    <location>
        <begin position="143"/>
        <end position="163"/>
    </location>
</feature>
<feature type="compositionally biased region" description="Basic and acidic residues" evidence="7">
    <location>
        <begin position="1"/>
        <end position="10"/>
    </location>
</feature>
<feature type="transmembrane region" description="Helical" evidence="8">
    <location>
        <begin position="65"/>
        <end position="83"/>
    </location>
</feature>
<feature type="transmembrane region" description="Helical" evidence="8">
    <location>
        <begin position="534"/>
        <end position="554"/>
    </location>
</feature>
<dbReference type="InterPro" id="IPR000060">
    <property type="entry name" value="BCCT_transptr"/>
</dbReference>
<keyword evidence="4 8" id="KW-0812">Transmembrane</keyword>
<sequence>MSTEVKKENTPSEDEVVVAVPEEEQSSDSDVAEKKRDPLAHQADKYPMRFFSFNLFGSELSLNPFTSFFGFAFLWGLSVWCMATPSQADETLGEWSDEVTAKFTWFYIVANPSFTFFVFWLAYQYGDVKLGKKDEQPEFDDLSYFMMLFSAGVAVGLFFYGVAEPLWHRDSHWFAEAGYHSEDEIDQFALMLTMYHWGFAGWSPYIVVAVAAGLAAYRFDLPMTVRSTLYQVLGDHTWGWIGDVIDGFSIVMTVAGVCTSLGLGTIQITAGAKRLGWMDTDLTEDEETNKQVLIIWVITLIATASVVSGLSVGVKLLSQIGFGLGLALLFLCLVMENTKYIFNATVQTTGYYFQYCIFQIPFWTDAFGQLKEGEGRAAEGSAETWWMGSWTVFYMAWWTAWGAFVGLFLARISRGRTIRQVVIYSFMAPLIYSLLWFCTFGGIGLRQARQAEELEALGDTYFNNSAHFLHDGSSVCYDVPQKDVFDPEDSSKSIFTNRLLGITPVCQFDTSDATAAWFNVMYSFGFPKEDDEDWAGFGGFMAGLSLVALTIYFVTSSDSGSLIVDHLASNGHEDHHWLQRVFWAFTEGAVATALLVAGGSQALSALQAASLVFGLPFNFFLFAMMYATVGMCETYREQEAAGNHNGKLPRPEDTGFKMHLFGGMADICEYIVSLGSPHPERVAAGLHMPDSIQVKEFFIGLFLPSYSVYRISQKLELGPFTKYSLTLVHFAFFVMWIVFAALGGEIFAYVAFSFLCFFMNATIHVYLRLQVRELFNVQGNVVGDLIAGSFFYMQGLCQMMYEFERNSVDTAAEAEVTGLVEPDGKKVVEAEA</sequence>
<dbReference type="EMBL" id="HBIM01007226">
    <property type="protein sequence ID" value="CAE0408409.1"/>
    <property type="molecule type" value="Transcribed_RNA"/>
</dbReference>
<feature type="transmembrane region" description="Helical" evidence="8">
    <location>
        <begin position="104"/>
        <end position="123"/>
    </location>
</feature>
<feature type="transmembrane region" description="Helical" evidence="8">
    <location>
        <begin position="384"/>
        <end position="409"/>
    </location>
</feature>
<evidence type="ECO:0000256" key="1">
    <source>
        <dbReference type="ARBA" id="ARBA00004651"/>
    </source>
</evidence>
<comment type="subcellular location">
    <subcellularLocation>
        <location evidence="1">Cell membrane</location>
        <topology evidence="1">Multi-pass membrane protein</topology>
    </subcellularLocation>
</comment>
<keyword evidence="2" id="KW-0813">Transport</keyword>
<evidence type="ECO:0000256" key="5">
    <source>
        <dbReference type="ARBA" id="ARBA00022989"/>
    </source>
</evidence>
<dbReference type="EMBL" id="HBIM01007227">
    <property type="protein sequence ID" value="CAE0408410.1"/>
    <property type="molecule type" value="Transcribed_RNA"/>
</dbReference>
<organism evidence="9">
    <name type="scientific">Amphora coffeiformis</name>
    <dbReference type="NCBI Taxonomy" id="265554"/>
    <lineage>
        <taxon>Eukaryota</taxon>
        <taxon>Sar</taxon>
        <taxon>Stramenopiles</taxon>
        <taxon>Ochrophyta</taxon>
        <taxon>Bacillariophyta</taxon>
        <taxon>Bacillariophyceae</taxon>
        <taxon>Bacillariophycidae</taxon>
        <taxon>Thalassiophysales</taxon>
        <taxon>Catenulaceae</taxon>
        <taxon>Amphora</taxon>
    </lineage>
</organism>
<feature type="transmembrane region" description="Helical" evidence="8">
    <location>
        <begin position="720"/>
        <end position="740"/>
    </location>
</feature>
<keyword evidence="5 8" id="KW-1133">Transmembrane helix</keyword>
<evidence type="ECO:0000256" key="7">
    <source>
        <dbReference type="SAM" id="MobiDB-lite"/>
    </source>
</evidence>
<feature type="transmembrane region" description="Helical" evidence="8">
    <location>
        <begin position="605"/>
        <end position="627"/>
    </location>
</feature>
<dbReference type="GO" id="GO:0022857">
    <property type="term" value="F:transmembrane transporter activity"/>
    <property type="evidence" value="ECO:0007669"/>
    <property type="project" value="InterPro"/>
</dbReference>
<dbReference type="Pfam" id="PF02028">
    <property type="entry name" value="BCCT"/>
    <property type="match status" value="2"/>
</dbReference>
<dbReference type="PANTHER" id="PTHR30047">
    <property type="entry name" value="HIGH-AFFINITY CHOLINE TRANSPORT PROTEIN-RELATED"/>
    <property type="match status" value="1"/>
</dbReference>
<proteinExistence type="predicted"/>
<feature type="transmembrane region" description="Helical" evidence="8">
    <location>
        <begin position="316"/>
        <end position="334"/>
    </location>
</feature>
<feature type="transmembrane region" description="Helical" evidence="8">
    <location>
        <begin position="197"/>
        <end position="217"/>
    </location>
</feature>
<feature type="transmembrane region" description="Helical" evidence="8">
    <location>
        <begin position="746"/>
        <end position="767"/>
    </location>
</feature>
<feature type="transmembrane region" description="Helical" evidence="8">
    <location>
        <begin position="248"/>
        <end position="271"/>
    </location>
</feature>
<accession>A0A6S8JFP4</accession>
<gene>
    <name evidence="9" type="ORF">ACOF00016_LOCUS6156</name>
    <name evidence="10" type="ORF">ACOF00016_LOCUS6157</name>
</gene>
<name>A0A6S8JFP4_9STRA</name>
<feature type="transmembrane region" description="Helical" evidence="8">
    <location>
        <begin position="581"/>
        <end position="599"/>
    </location>
</feature>
<feature type="compositionally biased region" description="Acidic residues" evidence="7">
    <location>
        <begin position="11"/>
        <end position="27"/>
    </location>
</feature>
<feature type="region of interest" description="Disordered" evidence="7">
    <location>
        <begin position="1"/>
        <end position="36"/>
    </location>
</feature>
<protein>
    <submittedName>
        <fullName evidence="9">Uncharacterized protein</fullName>
    </submittedName>
</protein>
<evidence type="ECO:0000256" key="8">
    <source>
        <dbReference type="SAM" id="Phobius"/>
    </source>
</evidence>
<reference evidence="9" key="1">
    <citation type="submission" date="2021-01" db="EMBL/GenBank/DDBJ databases">
        <authorList>
            <person name="Corre E."/>
            <person name="Pelletier E."/>
            <person name="Niang G."/>
            <person name="Scheremetjew M."/>
            <person name="Finn R."/>
            <person name="Kale V."/>
            <person name="Holt S."/>
            <person name="Cochrane G."/>
            <person name="Meng A."/>
            <person name="Brown T."/>
            <person name="Cohen L."/>
        </authorList>
    </citation>
    <scope>NUCLEOTIDE SEQUENCE</scope>
    <source>
        <strain evidence="9">CCMP127</strain>
    </source>
</reference>
<dbReference type="PANTHER" id="PTHR30047:SF7">
    <property type="entry name" value="HIGH-AFFINITY CHOLINE TRANSPORT PROTEIN"/>
    <property type="match status" value="1"/>
</dbReference>
<dbReference type="AlphaFoldDB" id="A0A6S8JFP4"/>
<dbReference type="GO" id="GO:0005886">
    <property type="term" value="C:plasma membrane"/>
    <property type="evidence" value="ECO:0007669"/>
    <property type="project" value="UniProtKB-SubCell"/>
</dbReference>
<feature type="transmembrane region" description="Helical" evidence="8">
    <location>
        <begin position="421"/>
        <end position="445"/>
    </location>
</feature>
<evidence type="ECO:0000313" key="10">
    <source>
        <dbReference type="EMBL" id="CAE0408410.1"/>
    </source>
</evidence>